<dbReference type="Pfam" id="PF01725">
    <property type="entry name" value="Ham1p_like"/>
    <property type="match status" value="1"/>
</dbReference>
<evidence type="ECO:0000256" key="8">
    <source>
        <dbReference type="ARBA" id="ARBA00051875"/>
    </source>
</evidence>
<dbReference type="RefSeq" id="WP_074928160.1">
    <property type="nucleotide sequence ID" value="NZ_FPBL01000004.1"/>
</dbReference>
<feature type="binding site" evidence="10">
    <location>
        <position position="179"/>
    </location>
    <ligand>
        <name>substrate</name>
    </ligand>
</feature>
<dbReference type="PANTHER" id="PTHR11067">
    <property type="entry name" value="INOSINE TRIPHOSPHATE PYROPHOSPHATASE/HAM1 PROTEIN"/>
    <property type="match status" value="1"/>
</dbReference>
<comment type="similarity">
    <text evidence="1 10 11">Belongs to the HAM1 NTPase family.</text>
</comment>
<accession>A0A1I7H2U0</accession>
<keyword evidence="6 10" id="KW-0460">Magnesium</keyword>
<evidence type="ECO:0000313" key="12">
    <source>
        <dbReference type="EMBL" id="SFU54816.1"/>
    </source>
</evidence>
<dbReference type="GO" id="GO:0009146">
    <property type="term" value="P:purine nucleoside triphosphate catabolic process"/>
    <property type="evidence" value="ECO:0007669"/>
    <property type="project" value="UniProtKB-UniRule"/>
</dbReference>
<dbReference type="EC" id="3.6.1.66" evidence="10"/>
<evidence type="ECO:0000256" key="10">
    <source>
        <dbReference type="HAMAP-Rule" id="MF_01405"/>
    </source>
</evidence>
<dbReference type="Proteomes" id="UP000183926">
    <property type="component" value="Unassembled WGS sequence"/>
</dbReference>
<dbReference type="GO" id="GO:0017111">
    <property type="term" value="F:ribonucleoside triphosphate phosphatase activity"/>
    <property type="evidence" value="ECO:0007669"/>
    <property type="project" value="InterPro"/>
</dbReference>
<keyword evidence="7 10" id="KW-0546">Nucleotide metabolism</keyword>
<dbReference type="GO" id="GO:0000166">
    <property type="term" value="F:nucleotide binding"/>
    <property type="evidence" value="ECO:0007669"/>
    <property type="project" value="UniProtKB-KW"/>
</dbReference>
<evidence type="ECO:0000313" key="13">
    <source>
        <dbReference type="Proteomes" id="UP000183926"/>
    </source>
</evidence>
<feature type="binding site" evidence="10">
    <location>
        <position position="74"/>
    </location>
    <ligand>
        <name>substrate</name>
    </ligand>
</feature>
<dbReference type="InterPro" id="IPR020922">
    <property type="entry name" value="dITP/XTP_pyrophosphatase"/>
</dbReference>
<evidence type="ECO:0000256" key="2">
    <source>
        <dbReference type="ARBA" id="ARBA00011738"/>
    </source>
</evidence>
<evidence type="ECO:0000256" key="1">
    <source>
        <dbReference type="ARBA" id="ARBA00008023"/>
    </source>
</evidence>
<dbReference type="InterPro" id="IPR029001">
    <property type="entry name" value="ITPase-like_fam"/>
</dbReference>
<dbReference type="NCBIfam" id="TIGR00042">
    <property type="entry name" value="RdgB/HAM1 family non-canonical purine NTP pyrophosphatase"/>
    <property type="match status" value="1"/>
</dbReference>
<dbReference type="HAMAP" id="MF_01405">
    <property type="entry name" value="Non_canon_purine_NTPase"/>
    <property type="match status" value="1"/>
</dbReference>
<reference evidence="12 13" key="1">
    <citation type="submission" date="2016-10" db="EMBL/GenBank/DDBJ databases">
        <authorList>
            <person name="de Groot N.N."/>
        </authorList>
    </citation>
    <scope>NUCLEOTIDE SEQUENCE [LARGE SCALE GENOMIC DNA]</scope>
    <source>
        <strain evidence="12 13">Nm24</strain>
    </source>
</reference>
<evidence type="ECO:0000256" key="11">
    <source>
        <dbReference type="RuleBase" id="RU003781"/>
    </source>
</evidence>
<dbReference type="GO" id="GO:0035870">
    <property type="term" value="F:dITP diphosphatase activity"/>
    <property type="evidence" value="ECO:0007669"/>
    <property type="project" value="UniProtKB-UniRule"/>
</dbReference>
<evidence type="ECO:0000256" key="7">
    <source>
        <dbReference type="ARBA" id="ARBA00023080"/>
    </source>
</evidence>
<comment type="catalytic activity">
    <reaction evidence="9 10">
        <text>XTP + H2O = XMP + diphosphate + H(+)</text>
        <dbReference type="Rhea" id="RHEA:28610"/>
        <dbReference type="ChEBI" id="CHEBI:15377"/>
        <dbReference type="ChEBI" id="CHEBI:15378"/>
        <dbReference type="ChEBI" id="CHEBI:33019"/>
        <dbReference type="ChEBI" id="CHEBI:57464"/>
        <dbReference type="ChEBI" id="CHEBI:61314"/>
        <dbReference type="EC" id="3.6.1.66"/>
    </reaction>
</comment>
<dbReference type="GO" id="GO:0036222">
    <property type="term" value="F:XTP diphosphatase activity"/>
    <property type="evidence" value="ECO:0007669"/>
    <property type="project" value="UniProtKB-UniRule"/>
</dbReference>
<feature type="binding site" evidence="10">
    <location>
        <position position="44"/>
    </location>
    <ligand>
        <name>Mg(2+)</name>
        <dbReference type="ChEBI" id="CHEBI:18420"/>
    </ligand>
</feature>
<keyword evidence="3 10" id="KW-0479">Metal-binding</keyword>
<dbReference type="CDD" id="cd00515">
    <property type="entry name" value="HAM1"/>
    <property type="match status" value="1"/>
</dbReference>
<name>A0A1I7H2U0_9PROT</name>
<proteinExistence type="inferred from homology"/>
<organism evidence="12 13">
    <name type="scientific">Nitrosomonas eutropha</name>
    <dbReference type="NCBI Taxonomy" id="916"/>
    <lineage>
        <taxon>Bacteria</taxon>
        <taxon>Pseudomonadati</taxon>
        <taxon>Pseudomonadota</taxon>
        <taxon>Betaproteobacteria</taxon>
        <taxon>Nitrosomonadales</taxon>
        <taxon>Nitrosomonadaceae</taxon>
        <taxon>Nitrosomonas</taxon>
    </lineage>
</organism>
<evidence type="ECO:0000256" key="4">
    <source>
        <dbReference type="ARBA" id="ARBA00022741"/>
    </source>
</evidence>
<comment type="function">
    <text evidence="10">Pyrophosphatase that catalyzes the hydrolysis of nucleoside triphosphates to their monophosphate derivatives, with a high preference for the non-canonical purine nucleotides XTP (xanthosine triphosphate), dITP (deoxyinosine triphosphate) and ITP. Seems to function as a house-cleaning enzyme that removes non-canonical purine nucleotides from the nucleotide pool, thus preventing their incorporation into DNA/RNA and avoiding chromosomal lesions.</text>
</comment>
<gene>
    <name evidence="12" type="ORF">SAMN05216339_1046</name>
</gene>
<dbReference type="PANTHER" id="PTHR11067:SF9">
    <property type="entry name" value="INOSINE TRIPHOSPHATE PYROPHOSPHATASE"/>
    <property type="match status" value="1"/>
</dbReference>
<evidence type="ECO:0000256" key="6">
    <source>
        <dbReference type="ARBA" id="ARBA00022842"/>
    </source>
</evidence>
<dbReference type="EMBL" id="FPBL01000004">
    <property type="protein sequence ID" value="SFU54816.1"/>
    <property type="molecule type" value="Genomic_DNA"/>
</dbReference>
<protein>
    <recommendedName>
        <fullName evidence="10">dITP/XTP pyrophosphatase</fullName>
        <ecNumber evidence="10">3.6.1.66</ecNumber>
    </recommendedName>
    <alternativeName>
        <fullName evidence="10">Non-canonical purine NTP pyrophosphatase</fullName>
    </alternativeName>
    <alternativeName>
        <fullName evidence="10">Non-standard purine NTP pyrophosphatase</fullName>
    </alternativeName>
    <alternativeName>
        <fullName evidence="10">Nucleoside-triphosphate diphosphatase</fullName>
    </alternativeName>
    <alternativeName>
        <fullName evidence="10">Nucleoside-triphosphate pyrophosphatase</fullName>
        <shortName evidence="10">NTPase</shortName>
    </alternativeName>
</protein>
<dbReference type="Gene3D" id="3.90.950.10">
    <property type="match status" value="1"/>
</dbReference>
<keyword evidence="5 10" id="KW-0378">Hydrolase</keyword>
<dbReference type="OrthoDB" id="9807456at2"/>
<dbReference type="GO" id="GO:0046872">
    <property type="term" value="F:metal ion binding"/>
    <property type="evidence" value="ECO:0007669"/>
    <property type="project" value="UniProtKB-KW"/>
</dbReference>
<comment type="catalytic activity">
    <reaction evidence="10">
        <text>ITP + H2O = IMP + diphosphate + H(+)</text>
        <dbReference type="Rhea" id="RHEA:29399"/>
        <dbReference type="ChEBI" id="CHEBI:15377"/>
        <dbReference type="ChEBI" id="CHEBI:15378"/>
        <dbReference type="ChEBI" id="CHEBI:33019"/>
        <dbReference type="ChEBI" id="CHEBI:58053"/>
        <dbReference type="ChEBI" id="CHEBI:61402"/>
        <dbReference type="EC" id="3.6.1.66"/>
    </reaction>
</comment>
<dbReference type="InterPro" id="IPR002637">
    <property type="entry name" value="RdgB/HAM1"/>
</dbReference>
<evidence type="ECO:0000256" key="9">
    <source>
        <dbReference type="ARBA" id="ARBA00052017"/>
    </source>
</evidence>
<evidence type="ECO:0000256" key="3">
    <source>
        <dbReference type="ARBA" id="ARBA00022723"/>
    </source>
</evidence>
<dbReference type="GO" id="GO:0009117">
    <property type="term" value="P:nucleotide metabolic process"/>
    <property type="evidence" value="ECO:0007669"/>
    <property type="project" value="UniProtKB-KW"/>
</dbReference>
<sequence>MQPSLNRIVIASNNTGKLAEIRKLLAPLGVEVVTQASLGVTEADEPHMTFVENALAKARHASLATGLPALADDSGICVNALQGAPGVLSARYAGEPRSDERNNRKLVEALHGQFDHRAYYYCVIILLRHGRDPQPVIIEDTWHGEITAEPRGQGGFGYDPHFFLPELGKTAAELPMEEKNRISHRGKALARLVQILATGGE</sequence>
<comment type="subunit">
    <text evidence="2 10">Homodimer.</text>
</comment>
<evidence type="ECO:0000256" key="5">
    <source>
        <dbReference type="ARBA" id="ARBA00022801"/>
    </source>
</evidence>
<dbReference type="FunFam" id="3.90.950.10:FF:000001">
    <property type="entry name" value="dITP/XTP pyrophosphatase"/>
    <property type="match status" value="1"/>
</dbReference>
<dbReference type="GO" id="GO:0036220">
    <property type="term" value="F:ITP diphosphatase activity"/>
    <property type="evidence" value="ECO:0007669"/>
    <property type="project" value="UniProtKB-UniRule"/>
</dbReference>
<comment type="cofactor">
    <cofactor evidence="10">
        <name>Mg(2+)</name>
        <dbReference type="ChEBI" id="CHEBI:18420"/>
    </cofactor>
    <text evidence="10">Binds 1 Mg(2+) ion per subunit.</text>
</comment>
<feature type="binding site" evidence="10">
    <location>
        <begin position="184"/>
        <end position="185"/>
    </location>
    <ligand>
        <name>substrate</name>
    </ligand>
</feature>
<dbReference type="AlphaFoldDB" id="A0A1I7H2U0"/>
<feature type="binding site" evidence="10">
    <location>
        <begin position="156"/>
        <end position="159"/>
    </location>
    <ligand>
        <name>substrate</name>
    </ligand>
</feature>
<feature type="binding site" evidence="10">
    <location>
        <begin position="12"/>
        <end position="17"/>
    </location>
    <ligand>
        <name>substrate</name>
    </ligand>
</feature>
<keyword evidence="4 10" id="KW-0547">Nucleotide-binding</keyword>
<feature type="binding site" evidence="10">
    <location>
        <position position="73"/>
    </location>
    <ligand>
        <name>Mg(2+)</name>
        <dbReference type="ChEBI" id="CHEBI:18420"/>
    </ligand>
</feature>
<comment type="catalytic activity">
    <reaction evidence="8 10">
        <text>dITP + H2O = dIMP + diphosphate + H(+)</text>
        <dbReference type="Rhea" id="RHEA:28342"/>
        <dbReference type="ChEBI" id="CHEBI:15377"/>
        <dbReference type="ChEBI" id="CHEBI:15378"/>
        <dbReference type="ChEBI" id="CHEBI:33019"/>
        <dbReference type="ChEBI" id="CHEBI:61194"/>
        <dbReference type="ChEBI" id="CHEBI:61382"/>
        <dbReference type="EC" id="3.6.1.66"/>
    </reaction>
</comment>
<dbReference type="SUPFAM" id="SSF52972">
    <property type="entry name" value="ITPase-like"/>
    <property type="match status" value="1"/>
</dbReference>
<feature type="active site" description="Proton acceptor" evidence="10">
    <location>
        <position position="73"/>
    </location>
</feature>
<dbReference type="GO" id="GO:0005829">
    <property type="term" value="C:cytosol"/>
    <property type="evidence" value="ECO:0007669"/>
    <property type="project" value="TreeGrafter"/>
</dbReference>